<dbReference type="AlphaFoldDB" id="A0A0B3S6H7"/>
<dbReference type="InterPro" id="IPR009003">
    <property type="entry name" value="Peptidase_S1_PA"/>
</dbReference>
<keyword evidence="1" id="KW-1133">Transmembrane helix</keyword>
<sequence length="320" mass="33939">MTANTNPQAPAWWTILRAAVIFASGLLIAVMIAPRFLSQPPDLPRQSSDPSVLSSLLAFEQGVGQRLQSRVAEAERRLSGFQCTIDQASPNTGPAPTVFAGRPDMSRLRAVADGAVVFIQAGEGSGTGFFVTPRHVATNAHVVGAEVDVLVYSETLFPTPVRGRVTARTVKRGEGLAERDYAIVEVEGAQGVQPLQFMNRVTELDPVVSVGFPGLFQSFQQTGLPRMIFRAGEFIDALPQADGREVFAHSAEVLQGNSGGPLINACGQVIGMNTFIIWANPSGEGASPKVKTDFALPSADLADYLASEGVTVTTAQTCEP</sequence>
<accession>A0A0B3S6H7</accession>
<evidence type="ECO:0000313" key="3">
    <source>
        <dbReference type="Proteomes" id="UP000030960"/>
    </source>
</evidence>
<dbReference type="PRINTS" id="PR00834">
    <property type="entry name" value="PROTEASES2C"/>
</dbReference>
<dbReference type="Pfam" id="PF13365">
    <property type="entry name" value="Trypsin_2"/>
    <property type="match status" value="1"/>
</dbReference>
<feature type="transmembrane region" description="Helical" evidence="1">
    <location>
        <begin position="12"/>
        <end position="37"/>
    </location>
</feature>
<dbReference type="SUPFAM" id="SSF50494">
    <property type="entry name" value="Trypsin-like serine proteases"/>
    <property type="match status" value="1"/>
</dbReference>
<dbReference type="InterPro" id="IPR001940">
    <property type="entry name" value="Peptidase_S1C"/>
</dbReference>
<gene>
    <name evidence="2" type="ORF">OA50_01164</name>
</gene>
<dbReference type="PANTHER" id="PTHR43019:SF23">
    <property type="entry name" value="PROTEASE DO-LIKE 5, CHLOROPLASTIC"/>
    <property type="match status" value="1"/>
</dbReference>
<evidence type="ECO:0000256" key="1">
    <source>
        <dbReference type="SAM" id="Phobius"/>
    </source>
</evidence>
<dbReference type="EMBL" id="JSUQ01000003">
    <property type="protein sequence ID" value="KHQ54568.1"/>
    <property type="molecule type" value="Genomic_DNA"/>
</dbReference>
<dbReference type="OrthoDB" id="9766361at2"/>
<keyword evidence="1" id="KW-0812">Transmembrane</keyword>
<dbReference type="STRING" id="561184.SAMN05216376_105335"/>
<reference evidence="2 3" key="1">
    <citation type="submission" date="2014-10" db="EMBL/GenBank/DDBJ databases">
        <title>Genome sequence of Ponticoccus sp. strain UMTAT08 isolated from clonal culture of toxic dinoflagellate Alexandrium tamiyavanichii.</title>
        <authorList>
            <person name="Gan H.Y."/>
            <person name="Muhd D.-D."/>
            <person name="Mohd Noor M.E."/>
            <person name="Yeong Y.S."/>
            <person name="Usup G."/>
        </authorList>
    </citation>
    <scope>NUCLEOTIDE SEQUENCE [LARGE SCALE GENOMIC DNA]</scope>
    <source>
        <strain evidence="2 3">UMTAT08</strain>
    </source>
</reference>
<dbReference type="GO" id="GO:0006508">
    <property type="term" value="P:proteolysis"/>
    <property type="evidence" value="ECO:0007669"/>
    <property type="project" value="InterPro"/>
</dbReference>
<dbReference type="PANTHER" id="PTHR43019">
    <property type="entry name" value="SERINE ENDOPROTEASE DEGS"/>
    <property type="match status" value="1"/>
</dbReference>
<evidence type="ECO:0000313" key="2">
    <source>
        <dbReference type="EMBL" id="KHQ54568.1"/>
    </source>
</evidence>
<keyword evidence="2" id="KW-0378">Hydrolase</keyword>
<keyword evidence="1" id="KW-0472">Membrane</keyword>
<proteinExistence type="predicted"/>
<dbReference type="Gene3D" id="2.40.10.10">
    <property type="entry name" value="Trypsin-like serine proteases"/>
    <property type="match status" value="2"/>
</dbReference>
<dbReference type="InterPro" id="IPR043504">
    <property type="entry name" value="Peptidase_S1_PA_chymotrypsin"/>
</dbReference>
<dbReference type="EC" id="3.4.21.-" evidence="2"/>
<dbReference type="GO" id="GO:0004252">
    <property type="term" value="F:serine-type endopeptidase activity"/>
    <property type="evidence" value="ECO:0007669"/>
    <property type="project" value="InterPro"/>
</dbReference>
<protein>
    <submittedName>
        <fullName evidence="2">Putative Periplasmic serine proteinase</fullName>
        <ecNumber evidence="2">3.4.21.-</ecNumber>
    </submittedName>
</protein>
<organism evidence="2 3">
    <name type="scientific">Mameliella alba</name>
    <dbReference type="NCBI Taxonomy" id="561184"/>
    <lineage>
        <taxon>Bacteria</taxon>
        <taxon>Pseudomonadati</taxon>
        <taxon>Pseudomonadota</taxon>
        <taxon>Alphaproteobacteria</taxon>
        <taxon>Rhodobacterales</taxon>
        <taxon>Roseobacteraceae</taxon>
        <taxon>Mameliella</taxon>
    </lineage>
</organism>
<dbReference type="Proteomes" id="UP000030960">
    <property type="component" value="Unassembled WGS sequence"/>
</dbReference>
<comment type="caution">
    <text evidence="2">The sequence shown here is derived from an EMBL/GenBank/DDBJ whole genome shotgun (WGS) entry which is preliminary data.</text>
</comment>
<dbReference type="RefSeq" id="WP_043138405.1">
    <property type="nucleotide sequence ID" value="NZ_JSUQ01000003.1"/>
</dbReference>
<name>A0A0B3S6H7_9RHOB</name>
<keyword evidence="3" id="KW-1185">Reference proteome</keyword>